<dbReference type="InterPro" id="IPR009721">
    <property type="entry name" value="O-acyltransferase_WSD1_C"/>
</dbReference>
<evidence type="ECO:0000259" key="12">
    <source>
        <dbReference type="Pfam" id="PF06974"/>
    </source>
</evidence>
<dbReference type="Pfam" id="PF06974">
    <property type="entry name" value="WS_DGAT_C"/>
    <property type="match status" value="1"/>
</dbReference>
<dbReference type="GO" id="GO:0004144">
    <property type="term" value="F:diacylglycerol O-acyltransferase activity"/>
    <property type="evidence" value="ECO:0007669"/>
    <property type="project" value="UniProtKB-EC"/>
</dbReference>
<dbReference type="InterPro" id="IPR023213">
    <property type="entry name" value="CAT-like_dom_sf"/>
</dbReference>
<dbReference type="GO" id="GO:0006071">
    <property type="term" value="P:glycerol metabolic process"/>
    <property type="evidence" value="ECO:0007669"/>
    <property type="project" value="UniProtKB-KW"/>
</dbReference>
<feature type="domain" description="O-acyltransferase WSD1-like N-terminal" evidence="11">
    <location>
        <begin position="4"/>
        <end position="264"/>
    </location>
</feature>
<dbReference type="GO" id="GO:0071731">
    <property type="term" value="P:response to nitric oxide"/>
    <property type="evidence" value="ECO:0007669"/>
    <property type="project" value="TreeGrafter"/>
</dbReference>
<dbReference type="EMBL" id="PKUS01000001">
    <property type="protein sequence ID" value="PLW70570.1"/>
    <property type="molecule type" value="Genomic_DNA"/>
</dbReference>
<evidence type="ECO:0000256" key="6">
    <source>
        <dbReference type="ARBA" id="ARBA00022679"/>
    </source>
</evidence>
<keyword evidence="8" id="KW-0443">Lipid metabolism</keyword>
<evidence type="ECO:0000313" key="14">
    <source>
        <dbReference type="Proteomes" id="UP000235005"/>
    </source>
</evidence>
<dbReference type="Gene3D" id="3.30.559.10">
    <property type="entry name" value="Chloramphenicol acetyltransferase-like domain"/>
    <property type="match status" value="1"/>
</dbReference>
<dbReference type="AlphaFoldDB" id="A0A2N5X7W2"/>
<dbReference type="RefSeq" id="WP_101516894.1">
    <property type="nucleotide sequence ID" value="NZ_PKUS01000001.1"/>
</dbReference>
<evidence type="ECO:0000256" key="8">
    <source>
        <dbReference type="ARBA" id="ARBA00023098"/>
    </source>
</evidence>
<evidence type="ECO:0000256" key="9">
    <source>
        <dbReference type="ARBA" id="ARBA00023315"/>
    </source>
</evidence>
<dbReference type="Proteomes" id="UP000235005">
    <property type="component" value="Unassembled WGS sequence"/>
</dbReference>
<organism evidence="13 14">
    <name type="scientific">Pseudohalioglobus lutimaris</name>
    <dbReference type="NCBI Taxonomy" id="1737061"/>
    <lineage>
        <taxon>Bacteria</taxon>
        <taxon>Pseudomonadati</taxon>
        <taxon>Pseudomonadota</taxon>
        <taxon>Gammaproteobacteria</taxon>
        <taxon>Cellvibrionales</taxon>
        <taxon>Halieaceae</taxon>
        <taxon>Pseudohalioglobus</taxon>
    </lineage>
</organism>
<keyword evidence="6" id="KW-0808">Transferase</keyword>
<evidence type="ECO:0000256" key="3">
    <source>
        <dbReference type="ARBA" id="ARBA00009587"/>
    </source>
</evidence>
<dbReference type="GO" id="GO:0019432">
    <property type="term" value="P:triglyceride biosynthetic process"/>
    <property type="evidence" value="ECO:0007669"/>
    <property type="project" value="UniProtKB-UniPathway"/>
</dbReference>
<comment type="caution">
    <text evidence="13">The sequence shown here is derived from an EMBL/GenBank/DDBJ whole genome shotgun (WGS) entry which is preliminary data.</text>
</comment>
<reference evidence="13 14" key="1">
    <citation type="submission" date="2018-01" db="EMBL/GenBank/DDBJ databases">
        <title>The draft genome sequence of Halioglobus lutimaris HF004.</title>
        <authorList>
            <person name="Du Z.-J."/>
            <person name="Shi M.-J."/>
        </authorList>
    </citation>
    <scope>NUCLEOTIDE SEQUENCE [LARGE SCALE GENOMIC DNA]</scope>
    <source>
        <strain evidence="13 14">HF004</strain>
    </source>
</reference>
<evidence type="ECO:0000256" key="4">
    <source>
        <dbReference type="ARBA" id="ARBA00013244"/>
    </source>
</evidence>
<comment type="pathway">
    <text evidence="1">Glycerolipid metabolism; triacylglycerol biosynthesis.</text>
</comment>
<keyword evidence="7" id="KW-0319">Glycerol metabolism</keyword>
<dbReference type="InterPro" id="IPR045034">
    <property type="entry name" value="O-acyltransferase_WSD1-like"/>
</dbReference>
<evidence type="ECO:0000256" key="1">
    <source>
        <dbReference type="ARBA" id="ARBA00004771"/>
    </source>
</evidence>
<name>A0A2N5X7W2_9GAMM</name>
<dbReference type="Pfam" id="PF03007">
    <property type="entry name" value="WS_DGAT_cat"/>
    <property type="match status" value="1"/>
</dbReference>
<dbReference type="NCBIfam" id="TIGR02946">
    <property type="entry name" value="acyl_WS_DGAT"/>
    <property type="match status" value="1"/>
</dbReference>
<evidence type="ECO:0000313" key="13">
    <source>
        <dbReference type="EMBL" id="PLW70570.1"/>
    </source>
</evidence>
<proteinExistence type="inferred from homology"/>
<dbReference type="OrthoDB" id="5717676at2"/>
<evidence type="ECO:0000259" key="11">
    <source>
        <dbReference type="Pfam" id="PF03007"/>
    </source>
</evidence>
<gene>
    <name evidence="13" type="ORF">C0039_00090</name>
</gene>
<dbReference type="UniPathway" id="UPA00282"/>
<evidence type="ECO:0000256" key="7">
    <source>
        <dbReference type="ARBA" id="ARBA00022798"/>
    </source>
</evidence>
<dbReference type="GO" id="GO:0005886">
    <property type="term" value="C:plasma membrane"/>
    <property type="evidence" value="ECO:0007669"/>
    <property type="project" value="TreeGrafter"/>
</dbReference>
<dbReference type="PANTHER" id="PTHR31650">
    <property type="entry name" value="O-ACYLTRANSFERASE (WSD1-LIKE) FAMILY PROTEIN"/>
    <property type="match status" value="1"/>
</dbReference>
<dbReference type="EC" id="2.3.1.20" evidence="4"/>
<keyword evidence="5" id="KW-0444">Lipid biosynthesis</keyword>
<protein>
    <recommendedName>
        <fullName evidence="4">diacylglycerol O-acyltransferase</fullName>
        <ecNumber evidence="4">2.3.1.20</ecNumber>
    </recommendedName>
</protein>
<keyword evidence="14" id="KW-1185">Reference proteome</keyword>
<dbReference type="InterPro" id="IPR014292">
    <property type="entry name" value="Acyl_transf_WS/DGAT"/>
</dbReference>
<keyword evidence="9" id="KW-0012">Acyltransferase</keyword>
<comment type="pathway">
    <text evidence="2">Lipid metabolism.</text>
</comment>
<dbReference type="SUPFAM" id="SSF52777">
    <property type="entry name" value="CoA-dependent acyltransferases"/>
    <property type="match status" value="1"/>
</dbReference>
<dbReference type="GO" id="GO:0051701">
    <property type="term" value="P:biological process involved in interaction with host"/>
    <property type="evidence" value="ECO:0007669"/>
    <property type="project" value="TreeGrafter"/>
</dbReference>
<sequence>MEQLSGLDAAFVHQDSARTPMHVTAALIYDATNSTLTLPLVERLVRTRLLSEALFQRKLHRVAMDFDTPYWVPAGDIEWSYHLKSNRIPVGGTWESFQEILQNEHSRRMNLQKPLWQLSLITGLNGIPDLPPECQVLILKAHHAAIDGISLARLLARLHGMETANQSGGQWQSSQPNQWDIWSRANLHSLNRQLKLAETMGKLLPGLMRARETRHNAPELPPPLRNRARFNDQVSARRSVGVLLISRADIEHIKRQVRRVTYNDITSAVIAGGLRKYLQKKGELPSGSLAAGMPISLRSSADEPSGSNRIATMSVGLGTELEDPVERLRRIHRYAVAGKKAISALGTGTIMDISDSIAPPVLAEGIRTLAWASRVAPVPVPFHTMISNVPGPEGDQQLDGAPLLACLGLGPVRDNMGLFHTISSTSSRFSISFNACRKLMTNADDYLTCLESALNDLLEAASTLR</sequence>
<accession>A0A2N5X7W2</accession>
<dbReference type="InterPro" id="IPR004255">
    <property type="entry name" value="O-acyltransferase_WSD1_N"/>
</dbReference>
<evidence type="ECO:0000256" key="5">
    <source>
        <dbReference type="ARBA" id="ARBA00022516"/>
    </source>
</evidence>
<comment type="similarity">
    <text evidence="3">Belongs to the long-chain O-acyltransferase family.</text>
</comment>
<dbReference type="GO" id="GO:0001666">
    <property type="term" value="P:response to hypoxia"/>
    <property type="evidence" value="ECO:0007669"/>
    <property type="project" value="TreeGrafter"/>
</dbReference>
<evidence type="ECO:0000256" key="2">
    <source>
        <dbReference type="ARBA" id="ARBA00005189"/>
    </source>
</evidence>
<comment type="catalytic activity">
    <reaction evidence="10">
        <text>an acyl-CoA + a 1,2-diacyl-sn-glycerol = a triacyl-sn-glycerol + CoA</text>
        <dbReference type="Rhea" id="RHEA:10868"/>
        <dbReference type="ChEBI" id="CHEBI:17815"/>
        <dbReference type="ChEBI" id="CHEBI:57287"/>
        <dbReference type="ChEBI" id="CHEBI:58342"/>
        <dbReference type="ChEBI" id="CHEBI:64615"/>
        <dbReference type="EC" id="2.3.1.20"/>
    </reaction>
</comment>
<dbReference type="PANTHER" id="PTHR31650:SF1">
    <property type="entry name" value="WAX ESTER SYNTHASE_DIACYLGLYCEROL ACYLTRANSFERASE 4-RELATED"/>
    <property type="match status" value="1"/>
</dbReference>
<feature type="domain" description="O-acyltransferase WSD1 C-terminal" evidence="12">
    <location>
        <begin position="308"/>
        <end position="457"/>
    </location>
</feature>
<evidence type="ECO:0000256" key="10">
    <source>
        <dbReference type="ARBA" id="ARBA00048109"/>
    </source>
</evidence>